<dbReference type="NCBIfam" id="TIGR02100">
    <property type="entry name" value="glgX_debranch"/>
    <property type="match status" value="1"/>
</dbReference>
<dbReference type="InterPro" id="IPR006047">
    <property type="entry name" value="GH13_cat_dom"/>
</dbReference>
<dbReference type="AlphaFoldDB" id="A0A0B3SA38"/>
<dbReference type="GO" id="GO:0005980">
    <property type="term" value="P:glycogen catabolic process"/>
    <property type="evidence" value="ECO:0007669"/>
    <property type="project" value="InterPro"/>
</dbReference>
<name>A0A0B3SA38_9RHOB</name>
<dbReference type="InterPro" id="IPR017853">
    <property type="entry name" value="GH"/>
</dbReference>
<reference evidence="6 7" key="1">
    <citation type="submission" date="2014-10" db="EMBL/GenBank/DDBJ databases">
        <title>Genome sequence of Ponticoccus sp. strain UMTAT08 isolated from clonal culture of toxic dinoflagellate Alexandrium tamiyavanichii.</title>
        <authorList>
            <person name="Gan H.Y."/>
            <person name="Muhd D.-D."/>
            <person name="Mohd Noor M.E."/>
            <person name="Yeong Y.S."/>
            <person name="Usup G."/>
        </authorList>
    </citation>
    <scope>NUCLEOTIDE SEQUENCE [LARGE SCALE GENOMIC DNA]</scope>
    <source>
        <strain evidence="6 7">UMTAT08</strain>
    </source>
</reference>
<evidence type="ECO:0000313" key="6">
    <source>
        <dbReference type="EMBL" id="KHQ53521.1"/>
    </source>
</evidence>
<dbReference type="RefSeq" id="WP_043140544.1">
    <property type="nucleotide sequence ID" value="NZ_JSUQ01000007.1"/>
</dbReference>
<gene>
    <name evidence="6" type="ORF">OA50_02051</name>
</gene>
<dbReference type="Proteomes" id="UP000030960">
    <property type="component" value="Unassembled WGS sequence"/>
</dbReference>
<dbReference type="InterPro" id="IPR014756">
    <property type="entry name" value="Ig_E-set"/>
</dbReference>
<feature type="domain" description="Glycosyl hydrolase family 13 catalytic" evidence="5">
    <location>
        <begin position="167"/>
        <end position="575"/>
    </location>
</feature>
<dbReference type="Gene3D" id="2.60.40.10">
    <property type="entry name" value="Immunoglobulins"/>
    <property type="match status" value="1"/>
</dbReference>
<dbReference type="Gene3D" id="2.60.40.1180">
    <property type="entry name" value="Golgi alpha-mannosidase II"/>
    <property type="match status" value="1"/>
</dbReference>
<accession>A0A0B3SA38</accession>
<dbReference type="Pfam" id="PF00128">
    <property type="entry name" value="Alpha-amylase"/>
    <property type="match status" value="1"/>
</dbReference>
<dbReference type="PANTHER" id="PTHR43002">
    <property type="entry name" value="GLYCOGEN DEBRANCHING ENZYME"/>
    <property type="match status" value="1"/>
</dbReference>
<dbReference type="CDD" id="cd11326">
    <property type="entry name" value="AmyAc_Glg_debranch"/>
    <property type="match status" value="1"/>
</dbReference>
<dbReference type="SMART" id="SM00642">
    <property type="entry name" value="Aamy"/>
    <property type="match status" value="1"/>
</dbReference>
<protein>
    <submittedName>
        <fullName evidence="6">Glycogen debranching enzyme</fullName>
    </submittedName>
</protein>
<organism evidence="6 7">
    <name type="scientific">Mameliella alba</name>
    <dbReference type="NCBI Taxonomy" id="561184"/>
    <lineage>
        <taxon>Bacteria</taxon>
        <taxon>Pseudomonadati</taxon>
        <taxon>Pseudomonadota</taxon>
        <taxon>Alphaproteobacteria</taxon>
        <taxon>Rhodobacterales</taxon>
        <taxon>Roseobacteraceae</taxon>
        <taxon>Mameliella</taxon>
    </lineage>
</organism>
<comment type="caution">
    <text evidence="6">The sequence shown here is derived from an EMBL/GenBank/DDBJ whole genome shotgun (WGS) entry which is preliminary data.</text>
</comment>
<dbReference type="InterPro" id="IPR044505">
    <property type="entry name" value="GlgX_Isoamylase_N_E_set"/>
</dbReference>
<dbReference type="SUPFAM" id="SSF51445">
    <property type="entry name" value="(Trans)glycosidases"/>
    <property type="match status" value="1"/>
</dbReference>
<evidence type="ECO:0000256" key="1">
    <source>
        <dbReference type="ARBA" id="ARBA00008061"/>
    </source>
</evidence>
<keyword evidence="7" id="KW-1185">Reference proteome</keyword>
<dbReference type="SUPFAM" id="SSF81296">
    <property type="entry name" value="E set domains"/>
    <property type="match status" value="1"/>
</dbReference>
<dbReference type="InterPro" id="IPR013780">
    <property type="entry name" value="Glyco_hydro_b"/>
</dbReference>
<dbReference type="InterPro" id="IPR011837">
    <property type="entry name" value="Glycogen_debranch_GlgX"/>
</dbReference>
<evidence type="ECO:0000256" key="3">
    <source>
        <dbReference type="ARBA" id="ARBA00023295"/>
    </source>
</evidence>
<feature type="region of interest" description="Disordered" evidence="4">
    <location>
        <begin position="475"/>
        <end position="500"/>
    </location>
</feature>
<keyword evidence="2" id="KW-0378">Hydrolase</keyword>
<dbReference type="CDD" id="cd02856">
    <property type="entry name" value="E_set_GDE_Isoamylase_N"/>
    <property type="match status" value="1"/>
</dbReference>
<evidence type="ECO:0000313" key="7">
    <source>
        <dbReference type="Proteomes" id="UP000030960"/>
    </source>
</evidence>
<evidence type="ECO:0000256" key="4">
    <source>
        <dbReference type="SAM" id="MobiDB-lite"/>
    </source>
</evidence>
<dbReference type="Pfam" id="PF02922">
    <property type="entry name" value="CBM_48"/>
    <property type="match status" value="1"/>
</dbReference>
<dbReference type="OrthoDB" id="3236218at2"/>
<dbReference type="EMBL" id="JSUQ01000007">
    <property type="protein sequence ID" value="KHQ53521.1"/>
    <property type="molecule type" value="Genomic_DNA"/>
</dbReference>
<dbReference type="InterPro" id="IPR004193">
    <property type="entry name" value="Glyco_hydro_13_N"/>
</dbReference>
<sequence>MTEPGGGTYGIGAGRPNRLGAVFDGEGTNFALFSDHAQRVDLCLFSPDGKTEQQRLSLPERRGAVWHGYVPGLKPGALYGYRVHGPFAPERGQRFNANKLLVDPYTRALHGGFSTHPATFGYSPGSADGDLSFSSSDSAAHTPKSVVWDPADYPTGARGLRRGWSNTVIYETHVRGSTMRHPEVPEALRGTVEGLASDAMLDHLTRLGITTVELLPVQAIRSENALTGRGLVNYWGYNTAGFFVPEPRYLGPAGVAGFRRMVDRFHVAGIEVILDVVYNHSAEGDHLGPTFSFRGLDNASYYRLVEGQPRFYVNDTGTGNTLNTDHPFVLRLILDSLRFWVDCMGVDGFRFDLATTLGRERQGFDRHGGFMDALRQDPLLAEVKLIAEPWDLGHGGYRLGQFPPEFAEWNDRFRDTVRRFWRGDGHAAQDLGSALLGTADMFDTRGRRAWASVNFAAAHDGFTLADVTAYSKRHNQANGEGNRDGHHANHSDNLGEEGETKDATILSARRQRVRNMLATVLLSQGTPMILAGDEGGNSQGGNNNAYCQDNETSWLDWATMDKDLVDFTAALIAFRKAHGVLRQGRFLHGVQRVDGKPDVEWRAFDGSALNWRDPGLSSLCLLLRGCAESPSGRADTEEILLAFNREGSDQVLELPPPAGTWRREIDSSAPRQHPQDITEATVTVAAFSVAGFVRHPEKTT</sequence>
<keyword evidence="3" id="KW-0326">Glycosidase</keyword>
<dbReference type="SUPFAM" id="SSF51011">
    <property type="entry name" value="Glycosyl hydrolase domain"/>
    <property type="match status" value="1"/>
</dbReference>
<dbReference type="STRING" id="561184.SAMN05216376_106167"/>
<proteinExistence type="inferred from homology"/>
<dbReference type="Gene3D" id="3.20.20.80">
    <property type="entry name" value="Glycosidases"/>
    <property type="match status" value="1"/>
</dbReference>
<evidence type="ECO:0000259" key="5">
    <source>
        <dbReference type="SMART" id="SM00642"/>
    </source>
</evidence>
<feature type="compositionally biased region" description="Basic and acidic residues" evidence="4">
    <location>
        <begin position="481"/>
        <end position="490"/>
    </location>
</feature>
<evidence type="ECO:0000256" key="2">
    <source>
        <dbReference type="ARBA" id="ARBA00022801"/>
    </source>
</evidence>
<comment type="similarity">
    <text evidence="1">Belongs to the glycosyl hydrolase 13 family.</text>
</comment>
<dbReference type="InterPro" id="IPR013783">
    <property type="entry name" value="Ig-like_fold"/>
</dbReference>
<dbReference type="GO" id="GO:0004135">
    <property type="term" value="F:amylo-alpha-1,6-glucosidase activity"/>
    <property type="evidence" value="ECO:0007669"/>
    <property type="project" value="InterPro"/>
</dbReference>
<dbReference type="PATRIC" id="fig|1515334.3.peg.2066"/>